<reference evidence="1" key="1">
    <citation type="submission" date="2022-12" db="EMBL/GenBank/DDBJ databases">
        <authorList>
            <person name="Petersen C."/>
        </authorList>
    </citation>
    <scope>NUCLEOTIDE SEQUENCE</scope>
    <source>
        <strain evidence="1">IBT 30728</strain>
    </source>
</reference>
<dbReference type="Proteomes" id="UP001148312">
    <property type="component" value="Unassembled WGS sequence"/>
</dbReference>
<accession>A0A9X0C060</accession>
<gene>
    <name evidence="1" type="ORF">N7539_001400</name>
</gene>
<dbReference type="GeneID" id="81621252"/>
<proteinExistence type="predicted"/>
<evidence type="ECO:0000313" key="1">
    <source>
        <dbReference type="EMBL" id="KAJ5492654.1"/>
    </source>
</evidence>
<protein>
    <submittedName>
        <fullName evidence="1">Uncharacterized protein</fullName>
    </submittedName>
</protein>
<comment type="caution">
    <text evidence="1">The sequence shown here is derived from an EMBL/GenBank/DDBJ whole genome shotgun (WGS) entry which is preliminary data.</text>
</comment>
<name>A0A9X0C060_9EURO</name>
<keyword evidence="2" id="KW-1185">Reference proteome</keyword>
<sequence length="155" mass="17413">MKILENLSEHDYQVNIEENKESGRRSLASAKYLCSDPKSRTRKALMRIYAQVPHGKTEMHDTATRSQQATTFEPLELIAYRDLTERGSSETPGLLGYKTGKQDRSGLVPGGFMIWLVWEIVPGLRLGDGNGADAFWALESDERERVRMALINGLA</sequence>
<evidence type="ECO:0000313" key="2">
    <source>
        <dbReference type="Proteomes" id="UP001148312"/>
    </source>
</evidence>
<dbReference type="RefSeq" id="XP_056793034.1">
    <property type="nucleotide sequence ID" value="XM_056931003.1"/>
</dbReference>
<reference evidence="1" key="2">
    <citation type="journal article" date="2023" name="IMA Fungus">
        <title>Comparative genomic study of the Penicillium genus elucidates a diverse pangenome and 15 lateral gene transfer events.</title>
        <authorList>
            <person name="Petersen C."/>
            <person name="Sorensen T."/>
            <person name="Nielsen M.R."/>
            <person name="Sondergaard T.E."/>
            <person name="Sorensen J.L."/>
            <person name="Fitzpatrick D.A."/>
            <person name="Frisvad J.C."/>
            <person name="Nielsen K.L."/>
        </authorList>
    </citation>
    <scope>NUCLEOTIDE SEQUENCE</scope>
    <source>
        <strain evidence="1">IBT 30728</strain>
    </source>
</reference>
<dbReference type="AlphaFoldDB" id="A0A9X0C060"/>
<dbReference type="EMBL" id="JAPWDQ010000002">
    <property type="protein sequence ID" value="KAJ5492654.1"/>
    <property type="molecule type" value="Genomic_DNA"/>
</dbReference>
<organism evidence="1 2">
    <name type="scientific">Penicillium diatomitis</name>
    <dbReference type="NCBI Taxonomy" id="2819901"/>
    <lineage>
        <taxon>Eukaryota</taxon>
        <taxon>Fungi</taxon>
        <taxon>Dikarya</taxon>
        <taxon>Ascomycota</taxon>
        <taxon>Pezizomycotina</taxon>
        <taxon>Eurotiomycetes</taxon>
        <taxon>Eurotiomycetidae</taxon>
        <taxon>Eurotiales</taxon>
        <taxon>Aspergillaceae</taxon>
        <taxon>Penicillium</taxon>
    </lineage>
</organism>